<accession>E6U3U6</accession>
<feature type="domain" description="AAA+ ATPase" evidence="5">
    <location>
        <begin position="266"/>
        <end position="402"/>
    </location>
</feature>
<dbReference type="Gene3D" id="3.40.50.300">
    <property type="entry name" value="P-loop containing nucleotide triphosphate hydrolases"/>
    <property type="match status" value="1"/>
</dbReference>
<keyword evidence="2" id="KW-0067">ATP-binding</keyword>
<evidence type="ECO:0000256" key="4">
    <source>
        <dbReference type="ARBA" id="ARBA00040480"/>
    </source>
</evidence>
<dbReference type="SMART" id="SM00382">
    <property type="entry name" value="AAA"/>
    <property type="match status" value="1"/>
</dbReference>
<evidence type="ECO:0000256" key="3">
    <source>
        <dbReference type="ARBA" id="ARBA00038088"/>
    </source>
</evidence>
<reference evidence="6 7" key="1">
    <citation type="submission" date="2010-12" db="EMBL/GenBank/DDBJ databases">
        <title>Complete sequence of Ethanoligenens harbinense YUAN-3.</title>
        <authorList>
            <person name="Lucas S."/>
            <person name="Copeland A."/>
            <person name="Lapidus A."/>
            <person name="Cheng J.-F."/>
            <person name="Bruce D."/>
            <person name="Goodwin L."/>
            <person name="Pitluck S."/>
            <person name="Chertkov O."/>
            <person name="Misra M."/>
            <person name="Detter J.C."/>
            <person name="Han C."/>
            <person name="Tapia R."/>
            <person name="Land M."/>
            <person name="Hauser L."/>
            <person name="Jeffries C."/>
            <person name="Kyrpides N."/>
            <person name="Ivanova N."/>
            <person name="Mikhailova N."/>
            <person name="Wang A."/>
            <person name="Mouttaki H."/>
            <person name="He Z."/>
            <person name="Zhou J."/>
            <person name="Hemme C.L."/>
            <person name="Woyke T."/>
        </authorList>
    </citation>
    <scope>NUCLEOTIDE SEQUENCE [LARGE SCALE GENOMIC DNA]</scope>
    <source>
        <strain evidence="7">DSM 18485 / JCM 12961 / CGMCC 1.5033 / YUAN-3</strain>
    </source>
</reference>
<dbReference type="SUPFAM" id="SSF52540">
    <property type="entry name" value="P-loop containing nucleoside triphosphate hydrolases"/>
    <property type="match status" value="1"/>
</dbReference>
<dbReference type="CDD" id="cd19507">
    <property type="entry name" value="RecA-like_Ycf46-like"/>
    <property type="match status" value="1"/>
</dbReference>
<organism evidence="6 7">
    <name type="scientific">Ethanoligenens harbinense (strain DSM 18485 / JCM 12961 / CGMCC 1.5033 / YUAN-3)</name>
    <dbReference type="NCBI Taxonomy" id="663278"/>
    <lineage>
        <taxon>Bacteria</taxon>
        <taxon>Bacillati</taxon>
        <taxon>Bacillota</taxon>
        <taxon>Clostridia</taxon>
        <taxon>Eubacteriales</taxon>
        <taxon>Oscillospiraceae</taxon>
        <taxon>Ethanoligenens</taxon>
    </lineage>
</organism>
<gene>
    <name evidence="6" type="ordered locus">Ethha_0957</name>
</gene>
<evidence type="ECO:0000256" key="1">
    <source>
        <dbReference type="ARBA" id="ARBA00022741"/>
    </source>
</evidence>
<dbReference type="STRING" id="663278.Ethha_0957"/>
<evidence type="ECO:0000313" key="7">
    <source>
        <dbReference type="Proteomes" id="UP000001551"/>
    </source>
</evidence>
<evidence type="ECO:0000259" key="5">
    <source>
        <dbReference type="SMART" id="SM00382"/>
    </source>
</evidence>
<dbReference type="RefSeq" id="WP_013484877.1">
    <property type="nucleotide sequence ID" value="NC_014828.1"/>
</dbReference>
<dbReference type="Pfam" id="PF00004">
    <property type="entry name" value="AAA"/>
    <property type="match status" value="1"/>
</dbReference>
<dbReference type="eggNOG" id="COG0464">
    <property type="taxonomic scope" value="Bacteria"/>
</dbReference>
<dbReference type="PANTHER" id="PTHR42960">
    <property type="entry name" value="YCF46 PROTEIN"/>
    <property type="match status" value="1"/>
</dbReference>
<evidence type="ECO:0000256" key="2">
    <source>
        <dbReference type="ARBA" id="ARBA00022840"/>
    </source>
</evidence>
<dbReference type="AlphaFoldDB" id="E6U3U6"/>
<name>E6U3U6_ETHHY</name>
<dbReference type="InterPro" id="IPR027417">
    <property type="entry name" value="P-loop_NTPase"/>
</dbReference>
<dbReference type="PANTHER" id="PTHR42960:SF1">
    <property type="entry name" value="YCF46 PROTEIN"/>
    <property type="match status" value="1"/>
</dbReference>
<dbReference type="EMBL" id="CP002400">
    <property type="protein sequence ID" value="ADU26513.1"/>
    <property type="molecule type" value="Genomic_DNA"/>
</dbReference>
<dbReference type="HOGENOM" id="CLU_023673_0_0_9"/>
<dbReference type="Proteomes" id="UP000001551">
    <property type="component" value="Chromosome"/>
</dbReference>
<dbReference type="GO" id="GO:0005524">
    <property type="term" value="F:ATP binding"/>
    <property type="evidence" value="ECO:0007669"/>
    <property type="project" value="UniProtKB-KW"/>
</dbReference>
<sequence length="531" mass="59323">MSEFLTELECLIRARYTAIHIPTFEEERCIQLTQGLAQKLNKRVIIWTATNGFILNGSPMDAKSIDFKAASIMARELGKEPSLFIWCDIHNFFKNQPTFVRCFRELCQFLRMNCPSNSMLISPALDIPIELQKEITILDLPLPELEETRQIIKNFADSYVGKQGVTVHNDADTIDGLSQAGVGLTQTEIENTLAKSLVQDHSLDSDDINRILQEKKQIIRKTGILEYVDTSHFDMTKVGGLQNLKNWLERRKTAFTQEARDFGLEYPKGVLLVGIPGCGKSLSAKCVASAWKMPLLKLDMGKIFAGIVGSSEANMRSALQLSEAIAPSILWIDEIEKGLAGSSNGSSDGGTSTRVFGNLLTWMQEKQSPVFVFATANNIQSLPPELLRKGRFDEIFFIDLPSADERKEIFSIMLHGCRHNPQDFDLETLVNLSGEQTWEEGVRLTGSEIEAVVKDALLEAFYRKSVKKDNTDLNTQDIASAIHHLVPLAKSREDDIKFIRNWAQENAVRASMIAADSASAAEVSMGRNIEF</sequence>
<dbReference type="KEGG" id="eha:Ethha_0957"/>
<dbReference type="Gene3D" id="1.10.8.60">
    <property type="match status" value="1"/>
</dbReference>
<keyword evidence="1" id="KW-0547">Nucleotide-binding</keyword>
<keyword evidence="7" id="KW-1185">Reference proteome</keyword>
<dbReference type="GO" id="GO:0016887">
    <property type="term" value="F:ATP hydrolysis activity"/>
    <property type="evidence" value="ECO:0007669"/>
    <property type="project" value="InterPro"/>
</dbReference>
<dbReference type="InterPro" id="IPR003959">
    <property type="entry name" value="ATPase_AAA_core"/>
</dbReference>
<proteinExistence type="inferred from homology"/>
<evidence type="ECO:0000313" key="6">
    <source>
        <dbReference type="EMBL" id="ADU26513.1"/>
    </source>
</evidence>
<dbReference type="InterPro" id="IPR052381">
    <property type="entry name" value="AAA_domain_protein"/>
</dbReference>
<comment type="similarity">
    <text evidence="3">Belongs to the AAA ATPase family. Highly divergent.</text>
</comment>
<protein>
    <recommendedName>
        <fullName evidence="4">Uncharacterized AAA domain-containing protein ycf46</fullName>
    </recommendedName>
</protein>
<dbReference type="InterPro" id="IPR003593">
    <property type="entry name" value="AAA+_ATPase"/>
</dbReference>